<dbReference type="Pfam" id="PF14281">
    <property type="entry name" value="PDDEXK_4"/>
    <property type="match status" value="1"/>
</dbReference>
<evidence type="ECO:0000256" key="1">
    <source>
        <dbReference type="SAM" id="Coils"/>
    </source>
</evidence>
<reference evidence="2 3" key="1">
    <citation type="submission" date="2015-09" db="EMBL/GenBank/DDBJ databases">
        <title>Draft genome sequence of Kouleothrix aurantiaca JCM 19913.</title>
        <authorList>
            <person name="Hemp J."/>
        </authorList>
    </citation>
    <scope>NUCLEOTIDE SEQUENCE [LARGE SCALE GENOMIC DNA]</scope>
    <source>
        <strain evidence="2 3">COM-B</strain>
    </source>
</reference>
<dbReference type="Proteomes" id="UP000050509">
    <property type="component" value="Unassembled WGS sequence"/>
</dbReference>
<evidence type="ECO:0000313" key="2">
    <source>
        <dbReference type="EMBL" id="KPV54580.1"/>
    </source>
</evidence>
<evidence type="ECO:0000313" key="3">
    <source>
        <dbReference type="Proteomes" id="UP000050509"/>
    </source>
</evidence>
<keyword evidence="3" id="KW-1185">Reference proteome</keyword>
<organism evidence="2 3">
    <name type="scientific">Kouleothrix aurantiaca</name>
    <dbReference type="NCBI Taxonomy" id="186479"/>
    <lineage>
        <taxon>Bacteria</taxon>
        <taxon>Bacillati</taxon>
        <taxon>Chloroflexota</taxon>
        <taxon>Chloroflexia</taxon>
        <taxon>Chloroflexales</taxon>
        <taxon>Roseiflexineae</taxon>
        <taxon>Roseiflexaceae</taxon>
        <taxon>Kouleothrix</taxon>
    </lineage>
</organism>
<accession>A0A0P9DA99</accession>
<dbReference type="EMBL" id="LJCR01000036">
    <property type="protein sequence ID" value="KPV54580.1"/>
    <property type="molecule type" value="Genomic_DNA"/>
</dbReference>
<sequence length="364" mass="41428">MTASPVRATFEKLLREFHRLPQVQPREPTLLEITGFQHQELLASNVLAFYLDPAKPHGLGSTLLATLLDLVAHPDAERIQHADVRTEVYTDQGKRLDLVIDARTVLMGIENKIYHEAVNPFEEYRCYLEQISGGRLWYGILLTLRPIAPSPAFYGFQPISYPQLFQALLQRIGGTLLSAREPYLTFLRDFIRTISDLSRETSMDAATLSFFRDNQVDIERLLEGIDQLRTEMRQKLQTLKSLIDTSVCAFPITPGFWRSQTMLSDILVYEVNASSSVAVNLIIHAKPTGWMINLHNAKGDQPSHRAALEDFLRMRGIAMRPRNFPNVWRLGYGSDSLAYDAPLSQVQEEVQGFLRQISQSPDRE</sequence>
<dbReference type="InterPro" id="IPR029470">
    <property type="entry name" value="PDDEXK_4"/>
</dbReference>
<gene>
    <name evidence="2" type="ORF">SE17_02865</name>
</gene>
<dbReference type="AlphaFoldDB" id="A0A0P9DA99"/>
<proteinExistence type="predicted"/>
<comment type="caution">
    <text evidence="2">The sequence shown here is derived from an EMBL/GenBank/DDBJ whole genome shotgun (WGS) entry which is preliminary data.</text>
</comment>
<keyword evidence="1" id="KW-0175">Coiled coil</keyword>
<name>A0A0P9DA99_9CHLR</name>
<feature type="coiled-coil region" evidence="1">
    <location>
        <begin position="218"/>
        <end position="245"/>
    </location>
</feature>
<protein>
    <submittedName>
        <fullName evidence="2">Uncharacterized protein</fullName>
    </submittedName>
</protein>